<reference evidence="2" key="1">
    <citation type="submission" date="2017-01" db="EMBL/GenBank/DDBJ databases">
        <authorList>
            <person name="Varghese N."/>
            <person name="Submissions S."/>
        </authorList>
    </citation>
    <scope>NUCLEOTIDE SEQUENCE [LARGE SCALE GENOMIC DNA]</scope>
    <source>
        <strain evidence="2">UM1</strain>
    </source>
</reference>
<name>A0A1N6VSX8_9GAMM</name>
<evidence type="ECO:0000313" key="1">
    <source>
        <dbReference type="EMBL" id="SIQ80736.1"/>
    </source>
</evidence>
<dbReference type="STRING" id="1604334.SAMN05421546_1862"/>
<dbReference type="InterPro" id="IPR021390">
    <property type="entry name" value="DUF3025"/>
</dbReference>
<dbReference type="RefSeq" id="WP_076587522.1">
    <property type="nucleotide sequence ID" value="NZ_FTLW01000004.1"/>
</dbReference>
<gene>
    <name evidence="1" type="ORF">SAMN05421546_1862</name>
</gene>
<dbReference type="EMBL" id="FTLW01000004">
    <property type="protein sequence ID" value="SIQ80736.1"/>
    <property type="molecule type" value="Genomic_DNA"/>
</dbReference>
<sequence length="280" mass="31242">MAVKRRFIAPSRSEVDSSCFAHPLYAQYADYIDWMQATAWPCIEDLNRKMSLDAHRFVLQDQALLADGLHYEVRIGEKGRIATRAENWHDLFNAMVWCRWPALKLAFNALQRSHIAKMGPSNRNRAQYALTQFDEAGVIVRMRDPSLLSLWDAHDWTALFHAHADAWASGDIAIAAVVGHALLEHGLQPAQYIVGKALVVQGDVDDATCVARIADGIAAGELLNDPLELRPLPLAGVPGWHVGQDAAFFREAACFQPLREGRVYPEPSLVTLIRDSARPR</sequence>
<protein>
    <recommendedName>
        <fullName evidence="3">DUF3025 domain-containing protein</fullName>
    </recommendedName>
</protein>
<evidence type="ECO:0008006" key="3">
    <source>
        <dbReference type="Google" id="ProtNLM"/>
    </source>
</evidence>
<dbReference type="OrthoDB" id="5292474at2"/>
<proteinExistence type="predicted"/>
<accession>A0A1N6VSX8</accession>
<organism evidence="1 2">
    <name type="scientific">Solilutibacter tolerans</name>
    <dbReference type="NCBI Taxonomy" id="1604334"/>
    <lineage>
        <taxon>Bacteria</taxon>
        <taxon>Pseudomonadati</taxon>
        <taxon>Pseudomonadota</taxon>
        <taxon>Gammaproteobacteria</taxon>
        <taxon>Lysobacterales</taxon>
        <taxon>Lysobacteraceae</taxon>
        <taxon>Solilutibacter</taxon>
    </lineage>
</organism>
<keyword evidence="2" id="KW-1185">Reference proteome</keyword>
<evidence type="ECO:0000313" key="2">
    <source>
        <dbReference type="Proteomes" id="UP000241788"/>
    </source>
</evidence>
<dbReference type="Proteomes" id="UP000241788">
    <property type="component" value="Unassembled WGS sequence"/>
</dbReference>
<dbReference type="AlphaFoldDB" id="A0A1N6VSX8"/>
<dbReference type="Pfam" id="PF11227">
    <property type="entry name" value="DUF3025"/>
    <property type="match status" value="1"/>
</dbReference>